<dbReference type="InterPro" id="IPR014710">
    <property type="entry name" value="RmlC-like_jellyroll"/>
</dbReference>
<evidence type="ECO:0000313" key="1">
    <source>
        <dbReference type="EMBL" id="KAL0946217.1"/>
    </source>
</evidence>
<evidence type="ECO:0000313" key="2">
    <source>
        <dbReference type="Proteomes" id="UP001556367"/>
    </source>
</evidence>
<accession>A0ABR3ISD7</accession>
<keyword evidence="2" id="KW-1185">Reference proteome</keyword>
<dbReference type="Proteomes" id="UP001556367">
    <property type="component" value="Unassembled WGS sequence"/>
</dbReference>
<name>A0ABR3ISD7_9AGAR</name>
<sequence length="201" mass="22307">MSSAGGVDLSDAPLTIEAGMEGVSMTFLRNSAWITRTEVAADADFSVPLHYHETHDEIFRVIEGRIEYTFGVSGANLKGSPNAHLSSKYEKKVFTPEDGEIVIPRGTIHGIRGIGELCIFEEKTDPMDEEKELFFRNIFAAGGMSANVFAVFQVFYYGDTIPVLPTGLRWMERSLVTFLGYHVAPKLGFKLKYDNSKAKTL</sequence>
<proteinExistence type="predicted"/>
<dbReference type="SUPFAM" id="SSF51182">
    <property type="entry name" value="RmlC-like cupins"/>
    <property type="match status" value="1"/>
</dbReference>
<dbReference type="CDD" id="cd02208">
    <property type="entry name" value="cupin_RmlC-like"/>
    <property type="match status" value="1"/>
</dbReference>
<protein>
    <recommendedName>
        <fullName evidence="3">Cupin type-1 domain-containing protein</fullName>
    </recommendedName>
</protein>
<evidence type="ECO:0008006" key="3">
    <source>
        <dbReference type="Google" id="ProtNLM"/>
    </source>
</evidence>
<dbReference type="InterPro" id="IPR011051">
    <property type="entry name" value="RmlC_Cupin_sf"/>
</dbReference>
<gene>
    <name evidence="1" type="ORF">HGRIS_012476</name>
</gene>
<dbReference type="EMBL" id="JASNQZ010000015">
    <property type="protein sequence ID" value="KAL0946217.1"/>
    <property type="molecule type" value="Genomic_DNA"/>
</dbReference>
<dbReference type="Gene3D" id="2.60.120.10">
    <property type="entry name" value="Jelly Rolls"/>
    <property type="match status" value="1"/>
</dbReference>
<reference evidence="2" key="1">
    <citation type="submission" date="2024-06" db="EMBL/GenBank/DDBJ databases">
        <title>Multi-omics analyses provide insights into the biosynthesis of the anticancer antibiotic pleurotin in Hohenbuehelia grisea.</title>
        <authorList>
            <person name="Weaver J.A."/>
            <person name="Alberti F."/>
        </authorList>
    </citation>
    <scope>NUCLEOTIDE SEQUENCE [LARGE SCALE GENOMIC DNA]</scope>
    <source>
        <strain evidence="2">T-177</strain>
    </source>
</reference>
<comment type="caution">
    <text evidence="1">The sequence shown here is derived from an EMBL/GenBank/DDBJ whole genome shotgun (WGS) entry which is preliminary data.</text>
</comment>
<organism evidence="1 2">
    <name type="scientific">Hohenbuehelia grisea</name>
    <dbReference type="NCBI Taxonomy" id="104357"/>
    <lineage>
        <taxon>Eukaryota</taxon>
        <taxon>Fungi</taxon>
        <taxon>Dikarya</taxon>
        <taxon>Basidiomycota</taxon>
        <taxon>Agaricomycotina</taxon>
        <taxon>Agaricomycetes</taxon>
        <taxon>Agaricomycetidae</taxon>
        <taxon>Agaricales</taxon>
        <taxon>Pleurotineae</taxon>
        <taxon>Pleurotaceae</taxon>
        <taxon>Hohenbuehelia</taxon>
    </lineage>
</organism>